<evidence type="ECO:0000313" key="5">
    <source>
        <dbReference type="Proteomes" id="UP001499854"/>
    </source>
</evidence>
<evidence type="ECO:0000259" key="3">
    <source>
        <dbReference type="SMART" id="SM01043"/>
    </source>
</evidence>
<dbReference type="InterPro" id="IPR036779">
    <property type="entry name" value="LysM_dom_sf"/>
</dbReference>
<keyword evidence="2" id="KW-1133">Transmembrane helix</keyword>
<dbReference type="InterPro" id="IPR005158">
    <property type="entry name" value="BTAD"/>
</dbReference>
<dbReference type="InterPro" id="IPR011990">
    <property type="entry name" value="TPR-like_helical_dom_sf"/>
</dbReference>
<proteinExistence type="predicted"/>
<feature type="compositionally biased region" description="Polar residues" evidence="1">
    <location>
        <begin position="244"/>
        <end position="258"/>
    </location>
</feature>
<dbReference type="PANTHER" id="PTHR35807">
    <property type="entry name" value="TRANSCRIPTIONAL REGULATOR REDD-RELATED"/>
    <property type="match status" value="1"/>
</dbReference>
<feature type="region of interest" description="Disordered" evidence="1">
    <location>
        <begin position="228"/>
        <end position="264"/>
    </location>
</feature>
<accession>A0ABN2SQW9</accession>
<feature type="transmembrane region" description="Helical" evidence="2">
    <location>
        <begin position="12"/>
        <end position="32"/>
    </location>
</feature>
<evidence type="ECO:0000313" key="4">
    <source>
        <dbReference type="EMBL" id="GAA1990431.1"/>
    </source>
</evidence>
<feature type="domain" description="Bacterial transcriptional activator" evidence="3">
    <location>
        <begin position="740"/>
        <end position="878"/>
    </location>
</feature>
<name>A0ABN2SQW9_9ACTN</name>
<gene>
    <name evidence="4" type="ORF">GCM10009838_62030</name>
</gene>
<reference evidence="4 5" key="1">
    <citation type="journal article" date="2019" name="Int. J. Syst. Evol. Microbiol.">
        <title>The Global Catalogue of Microorganisms (GCM) 10K type strain sequencing project: providing services to taxonomists for standard genome sequencing and annotation.</title>
        <authorList>
            <consortium name="The Broad Institute Genomics Platform"/>
            <consortium name="The Broad Institute Genome Sequencing Center for Infectious Disease"/>
            <person name="Wu L."/>
            <person name="Ma J."/>
        </authorList>
    </citation>
    <scope>NUCLEOTIDE SEQUENCE [LARGE SCALE GENOMIC DNA]</scope>
    <source>
        <strain evidence="4 5">JCM 16013</strain>
    </source>
</reference>
<keyword evidence="2" id="KW-0812">Transmembrane</keyword>
<feature type="transmembrane region" description="Helical" evidence="2">
    <location>
        <begin position="105"/>
        <end position="124"/>
    </location>
</feature>
<dbReference type="CDD" id="cd00118">
    <property type="entry name" value="LysM"/>
    <property type="match status" value="1"/>
</dbReference>
<dbReference type="InterPro" id="IPR051677">
    <property type="entry name" value="AfsR-DnrI-RedD_regulator"/>
</dbReference>
<evidence type="ECO:0000256" key="2">
    <source>
        <dbReference type="SAM" id="Phobius"/>
    </source>
</evidence>
<dbReference type="SMART" id="SM01043">
    <property type="entry name" value="BTAD"/>
    <property type="match status" value="1"/>
</dbReference>
<keyword evidence="2" id="KW-0472">Membrane</keyword>
<evidence type="ECO:0000256" key="1">
    <source>
        <dbReference type="SAM" id="MobiDB-lite"/>
    </source>
</evidence>
<dbReference type="Gene3D" id="3.10.350.10">
    <property type="entry name" value="LysM domain"/>
    <property type="match status" value="1"/>
</dbReference>
<organism evidence="4 5">
    <name type="scientific">Catenulispora subtropica</name>
    <dbReference type="NCBI Taxonomy" id="450798"/>
    <lineage>
        <taxon>Bacteria</taxon>
        <taxon>Bacillati</taxon>
        <taxon>Actinomycetota</taxon>
        <taxon>Actinomycetes</taxon>
        <taxon>Catenulisporales</taxon>
        <taxon>Catenulisporaceae</taxon>
        <taxon>Catenulispora</taxon>
    </lineage>
</organism>
<protein>
    <recommendedName>
        <fullName evidence="3">Bacterial transcriptional activator domain-containing protein</fullName>
    </recommendedName>
</protein>
<keyword evidence="5" id="KW-1185">Reference proteome</keyword>
<dbReference type="Gene3D" id="1.25.40.10">
    <property type="entry name" value="Tetratricopeptide repeat domain"/>
    <property type="match status" value="1"/>
</dbReference>
<dbReference type="RefSeq" id="WP_344660699.1">
    <property type="nucleotide sequence ID" value="NZ_BAAAQM010000043.1"/>
</dbReference>
<dbReference type="EMBL" id="BAAAQM010000043">
    <property type="protein sequence ID" value="GAA1990431.1"/>
    <property type="molecule type" value="Genomic_DNA"/>
</dbReference>
<dbReference type="InterPro" id="IPR018392">
    <property type="entry name" value="LysM"/>
</dbReference>
<sequence>MTTNRIVRSAAAGAALLGSIAGLPYLLLSYVGNPIPSTMPSPARFVWWLRSGQFDDHAAVAILAYVLWACWAVFTVQVAVQLPGVLRAAWCVRGGGVAEPRTRSLLTGGAAQALLAALLITLLAPRAALAATGKAAASGPMSARPVAVATQFPGDSMTTGTETTGERVHMVVPGDTLWDIAALHLGDPERWPEIYAQNVGLPQPDGQVLTNPDVILPGWQLSMPVVTSGRGAPVSPPPLHGHVPSQQSARSADSLRTASESKRVAPRDRVAVDLGADGYVGIGLAAGIAAALTVSRLRRRARGRCNFPIPLDTQSDERVSGTLAELERAHLLTLAPPDHGYIQDEDDPYLTEWVAAEQPVPVHRPTDNYGLPMLRAASEQELVATRRALEAPTSLSWGTSAGGRPVAFPVDDDMANGMAVEGDGAEAALRALIVAASATEGVPECGTATRVITTAAVMKRIFGAVELPHVPRLRINEDVDSVLDVVEDEVAERRSLLRTLGLRNAAEVRRFKPDHLMQPLLLVVQPSQEHAVRLTDVIEAGRGLDINAVVLGAFGEGSALTVAADGGAAFPGEHTSVLDGARLFHLSAEAAHDALNEIFCHGPVTESSPDPVPEMPTQRTPERAPTLTRDRELLPPVRLEVFDGLGVVVDGNDMIGRFRARLRTLMSYLAVHRDGATRPYLLEEICALEVTEKTRRKLSTELNEIRKILRDAVPAVADAMILDDDPRTQRLRFDATIVTTDMELFTRLLADANSACEADRVELLTEAIRLYRGPVLPTMDADWIEPVREQQRRHALDAHHELVRLIETEDPTYAIHLLGQALDVDPFNIEAHQRLMSSYGAMGNRNKVRQVFELLDYRMGQLDDEVDVESRKLYEQITGGMSVAER</sequence>
<feature type="region of interest" description="Disordered" evidence="1">
    <location>
        <begin position="603"/>
        <end position="624"/>
    </location>
</feature>
<dbReference type="Proteomes" id="UP001499854">
    <property type="component" value="Unassembled WGS sequence"/>
</dbReference>
<dbReference type="Pfam" id="PF03704">
    <property type="entry name" value="BTAD"/>
    <property type="match status" value="1"/>
</dbReference>
<feature type="transmembrane region" description="Helical" evidence="2">
    <location>
        <begin position="58"/>
        <end position="84"/>
    </location>
</feature>
<dbReference type="SUPFAM" id="SSF48452">
    <property type="entry name" value="TPR-like"/>
    <property type="match status" value="1"/>
</dbReference>
<comment type="caution">
    <text evidence="4">The sequence shown here is derived from an EMBL/GenBank/DDBJ whole genome shotgun (WGS) entry which is preliminary data.</text>
</comment>